<evidence type="ECO:0000256" key="1">
    <source>
        <dbReference type="ARBA" id="ARBA00009477"/>
    </source>
</evidence>
<dbReference type="InterPro" id="IPR006143">
    <property type="entry name" value="RND_pump_MFP"/>
</dbReference>
<dbReference type="Gene3D" id="2.40.420.20">
    <property type="match status" value="1"/>
</dbReference>
<dbReference type="PANTHER" id="PTHR30469">
    <property type="entry name" value="MULTIDRUG RESISTANCE PROTEIN MDTA"/>
    <property type="match status" value="1"/>
</dbReference>
<evidence type="ECO:0000259" key="4">
    <source>
        <dbReference type="Pfam" id="PF25917"/>
    </source>
</evidence>
<comment type="caution">
    <text evidence="5">The sequence shown here is derived from an EMBL/GenBank/DDBJ whole genome shotgun (WGS) entry which is preliminary data.</text>
</comment>
<feature type="coiled-coil region" evidence="2">
    <location>
        <begin position="98"/>
        <end position="166"/>
    </location>
</feature>
<feature type="region of interest" description="Disordered" evidence="3">
    <location>
        <begin position="322"/>
        <end position="422"/>
    </location>
</feature>
<keyword evidence="6" id="KW-1185">Reference proteome</keyword>
<evidence type="ECO:0000313" key="5">
    <source>
        <dbReference type="EMBL" id="MCR2806775.1"/>
    </source>
</evidence>
<dbReference type="PANTHER" id="PTHR30469:SF15">
    <property type="entry name" value="HLYD FAMILY OF SECRETION PROTEINS"/>
    <property type="match status" value="1"/>
</dbReference>
<proteinExistence type="inferred from homology"/>
<protein>
    <submittedName>
        <fullName evidence="5">Efflux RND transporter periplasmic adaptor subunit</fullName>
    </submittedName>
</protein>
<keyword evidence="2" id="KW-0175">Coiled coil</keyword>
<dbReference type="EMBL" id="JANIPJ010000019">
    <property type="protein sequence ID" value="MCR2806775.1"/>
    <property type="molecule type" value="Genomic_DNA"/>
</dbReference>
<feature type="compositionally biased region" description="Gly residues" evidence="3">
    <location>
        <begin position="351"/>
        <end position="367"/>
    </location>
</feature>
<dbReference type="InterPro" id="IPR058625">
    <property type="entry name" value="MdtA-like_BSH"/>
</dbReference>
<dbReference type="RefSeq" id="WP_257450570.1">
    <property type="nucleotide sequence ID" value="NZ_JANIPJ010000019.1"/>
</dbReference>
<dbReference type="NCBIfam" id="TIGR01730">
    <property type="entry name" value="RND_mfp"/>
    <property type="match status" value="1"/>
</dbReference>
<evidence type="ECO:0000313" key="6">
    <source>
        <dbReference type="Proteomes" id="UP001141950"/>
    </source>
</evidence>
<dbReference type="Gene3D" id="2.40.50.100">
    <property type="match status" value="1"/>
</dbReference>
<name>A0A9X2MUI8_9BACL</name>
<dbReference type="GO" id="GO:0015562">
    <property type="term" value="F:efflux transmembrane transporter activity"/>
    <property type="evidence" value="ECO:0007669"/>
    <property type="project" value="TreeGrafter"/>
</dbReference>
<organism evidence="5 6">
    <name type="scientific">Paenibacillus soyae</name>
    <dbReference type="NCBI Taxonomy" id="2969249"/>
    <lineage>
        <taxon>Bacteria</taxon>
        <taxon>Bacillati</taxon>
        <taxon>Bacillota</taxon>
        <taxon>Bacilli</taxon>
        <taxon>Bacillales</taxon>
        <taxon>Paenibacillaceae</taxon>
        <taxon>Paenibacillus</taxon>
    </lineage>
</organism>
<evidence type="ECO:0000256" key="2">
    <source>
        <dbReference type="SAM" id="Coils"/>
    </source>
</evidence>
<dbReference type="GO" id="GO:1990281">
    <property type="term" value="C:efflux pump complex"/>
    <property type="evidence" value="ECO:0007669"/>
    <property type="project" value="TreeGrafter"/>
</dbReference>
<accession>A0A9X2MUI8</accession>
<dbReference type="Pfam" id="PF25917">
    <property type="entry name" value="BSH_RND"/>
    <property type="match status" value="1"/>
</dbReference>
<sequence length="521" mass="52806">MKKWKLWVGLSIVLVAAGSGGAYYYLKPDKLAAAEEATSMTAQATRSNLELKISATGSVVANSRETVTSGITGAIEQLHFKVGDRVKAGQVLATFEPEKDYEKEISNLQTSIDSKQQQLEEYQTQYKEATGTENEEETKDKVSTSIESVKLEIAQLQEDMSDLYEEQQDVPQVVATVDGEVTESAVSVGDEVSPNTVIAEIVDYELLEFVVSVDELDIPSVKLGQTAQIHLNALTDRTFEGTVSEIAREGSSTGGVSAYEVRLLMKEIEGVLTGMSGEADIVLESRENVVVVPVDAVVEMGSRTFVRVPGGEEGEAAAGAAGVLTGRPNGSASGQSGGGTADGDAKIGTDAGAGGAAPNGGTAGGEGQPAQRPNAGDAGQGASEASGSAPQAGDATAQQGAGAGGRGQMPGFAQGEGAAPQGGGRGAGFGALAGMEGQLVPVEIGISNDTYVEIISGLEEGDEVLVPLPQGTVGMGSDAEDSVQMMPGMVMPGGGFQGGGGFAGGGGGGGFTRANGMGGAR</sequence>
<dbReference type="AlphaFoldDB" id="A0A9X2MUI8"/>
<dbReference type="Proteomes" id="UP001141950">
    <property type="component" value="Unassembled WGS sequence"/>
</dbReference>
<dbReference type="Gene3D" id="2.40.30.170">
    <property type="match status" value="1"/>
</dbReference>
<reference evidence="5" key="1">
    <citation type="submission" date="2022-08" db="EMBL/GenBank/DDBJ databases">
        <title>The genomic sequence of strain Paenibacillus sp. SCIV0701.</title>
        <authorList>
            <person name="Zhao H."/>
        </authorList>
    </citation>
    <scope>NUCLEOTIDE SEQUENCE</scope>
    <source>
        <strain evidence="5">SCIV0701</strain>
    </source>
</reference>
<feature type="compositionally biased region" description="Low complexity" evidence="3">
    <location>
        <begin position="409"/>
        <end position="419"/>
    </location>
</feature>
<evidence type="ECO:0000256" key="3">
    <source>
        <dbReference type="SAM" id="MobiDB-lite"/>
    </source>
</evidence>
<comment type="similarity">
    <text evidence="1">Belongs to the membrane fusion protein (MFP) (TC 8.A.1) family.</text>
</comment>
<feature type="compositionally biased region" description="Low complexity" evidence="3">
    <location>
        <begin position="375"/>
        <end position="400"/>
    </location>
</feature>
<feature type="domain" description="Multidrug resistance protein MdtA-like barrel-sandwich hybrid" evidence="4">
    <location>
        <begin position="66"/>
        <end position="200"/>
    </location>
</feature>
<gene>
    <name evidence="5" type="ORF">NQZ67_23100</name>
</gene>
<dbReference type="SUPFAM" id="SSF111369">
    <property type="entry name" value="HlyD-like secretion proteins"/>
    <property type="match status" value="1"/>
</dbReference>